<reference evidence="4 5" key="1">
    <citation type="journal article" date="2018" name="Antonie Van Leeuwenhoek">
        <title>Larkinella terrae sp. nov., isolated from soil on Jeju Island, South Korea.</title>
        <authorList>
            <person name="Ten L.N."/>
            <person name="Jeon J."/>
            <person name="Park S.J."/>
            <person name="Park S."/>
            <person name="Lee S.Y."/>
            <person name="Kim M.K."/>
            <person name="Jung H.Y."/>
        </authorList>
    </citation>
    <scope>NUCLEOTIDE SEQUENCE [LARGE SCALE GENOMIC DNA]</scope>
    <source>
        <strain evidence="4 5">KCTC 52001</strain>
    </source>
</reference>
<evidence type="ECO:0000313" key="5">
    <source>
        <dbReference type="Proteomes" id="UP000441754"/>
    </source>
</evidence>
<evidence type="ECO:0000313" key="4">
    <source>
        <dbReference type="EMBL" id="MRS62300.1"/>
    </source>
</evidence>
<name>A0A7K0EKB6_9BACT</name>
<dbReference type="RefSeq" id="WP_154175682.1">
    <property type="nucleotide sequence ID" value="NZ_WJXZ01000007.1"/>
</dbReference>
<feature type="domain" description="3-keto-alpha-glucoside-1,2-lyase/3-keto-2-hydroxy-glucal hydratase" evidence="3">
    <location>
        <begin position="62"/>
        <end position="263"/>
    </location>
</feature>
<gene>
    <name evidence="4" type="ORF">GJJ30_13450</name>
</gene>
<evidence type="ECO:0000256" key="2">
    <source>
        <dbReference type="SAM" id="SignalP"/>
    </source>
</evidence>
<feature type="signal peptide" evidence="2">
    <location>
        <begin position="1"/>
        <end position="20"/>
    </location>
</feature>
<dbReference type="GO" id="GO:0016787">
    <property type="term" value="F:hydrolase activity"/>
    <property type="evidence" value="ECO:0007669"/>
    <property type="project" value="InterPro"/>
</dbReference>
<feature type="chain" id="PRO_5029721418" evidence="2">
    <location>
        <begin position="21"/>
        <end position="265"/>
    </location>
</feature>
<dbReference type="AlphaFoldDB" id="A0A7K0EKB6"/>
<accession>A0A7K0EKB6</accession>
<organism evidence="4 5">
    <name type="scientific">Larkinella terrae</name>
    <dbReference type="NCBI Taxonomy" id="2025311"/>
    <lineage>
        <taxon>Bacteria</taxon>
        <taxon>Pseudomonadati</taxon>
        <taxon>Bacteroidota</taxon>
        <taxon>Cytophagia</taxon>
        <taxon>Cytophagales</taxon>
        <taxon>Spirosomataceae</taxon>
        <taxon>Larkinella</taxon>
    </lineage>
</organism>
<dbReference type="Gene3D" id="2.60.120.560">
    <property type="entry name" value="Exo-inulinase, domain 1"/>
    <property type="match status" value="1"/>
</dbReference>
<feature type="region of interest" description="Disordered" evidence="1">
    <location>
        <begin position="23"/>
        <end position="59"/>
    </location>
</feature>
<protein>
    <submittedName>
        <fullName evidence="4">DUF1080 domain-containing protein</fullName>
    </submittedName>
</protein>
<comment type="caution">
    <text evidence="4">The sequence shown here is derived from an EMBL/GenBank/DDBJ whole genome shotgun (WGS) entry which is preliminary data.</text>
</comment>
<proteinExistence type="predicted"/>
<evidence type="ECO:0000259" key="3">
    <source>
        <dbReference type="Pfam" id="PF06439"/>
    </source>
</evidence>
<evidence type="ECO:0000256" key="1">
    <source>
        <dbReference type="SAM" id="MobiDB-lite"/>
    </source>
</evidence>
<dbReference type="InterPro" id="IPR010496">
    <property type="entry name" value="AL/BT2_dom"/>
</dbReference>
<keyword evidence="5" id="KW-1185">Reference proteome</keyword>
<keyword evidence="2" id="KW-0732">Signal</keyword>
<dbReference type="Pfam" id="PF06439">
    <property type="entry name" value="3keto-disac_hyd"/>
    <property type="match status" value="1"/>
</dbReference>
<sequence>MKKSTLALALVLGLTQLAIAQEKEKPKQNPESSEIWEPVPRVVTPGELSPGTASGTTAPSDAIVLFDGKDGSKWVSVKGYSPDAWGGVTEGSNPWPVRDGAMFSAKGASLRTKQEFQDFQLHIEFRTPDKVEGNGQGRGNSGIFLQGRYELQVLDGYNNPTYSNGMVGSIYKQAIPLVNPSRKPGEWQTYDIIYFAPKFNKDGMMAEMGKVTVLLNGVLVLNNFNIKGTTEYIGYPKVQAHGKGPLLLQDHGNPVGFRNIWIREL</sequence>
<dbReference type="OrthoDB" id="176168at2"/>
<dbReference type="Proteomes" id="UP000441754">
    <property type="component" value="Unassembled WGS sequence"/>
</dbReference>
<dbReference type="EMBL" id="WJXZ01000007">
    <property type="protein sequence ID" value="MRS62300.1"/>
    <property type="molecule type" value="Genomic_DNA"/>
</dbReference>